<evidence type="ECO:0008006" key="4">
    <source>
        <dbReference type="Google" id="ProtNLM"/>
    </source>
</evidence>
<accession>A0ABW3SSR3</accession>
<organism evidence="2 3">
    <name type="scientific">Pontibacter rugosus</name>
    <dbReference type="NCBI Taxonomy" id="1745966"/>
    <lineage>
        <taxon>Bacteria</taxon>
        <taxon>Pseudomonadati</taxon>
        <taxon>Bacteroidota</taxon>
        <taxon>Cytophagia</taxon>
        <taxon>Cytophagales</taxon>
        <taxon>Hymenobacteraceae</taxon>
        <taxon>Pontibacter</taxon>
    </lineage>
</organism>
<feature type="chain" id="PRO_5047383527" description="Secreted protein" evidence="1">
    <location>
        <begin position="21"/>
        <end position="140"/>
    </location>
</feature>
<keyword evidence="1" id="KW-0732">Signal</keyword>
<dbReference type="Proteomes" id="UP001597094">
    <property type="component" value="Unassembled WGS sequence"/>
</dbReference>
<proteinExistence type="predicted"/>
<comment type="caution">
    <text evidence="2">The sequence shown here is derived from an EMBL/GenBank/DDBJ whole genome shotgun (WGS) entry which is preliminary data.</text>
</comment>
<dbReference type="EMBL" id="JBHTLD010000121">
    <property type="protein sequence ID" value="MFD1187186.1"/>
    <property type="molecule type" value="Genomic_DNA"/>
</dbReference>
<protein>
    <recommendedName>
        <fullName evidence="4">Secreted protein</fullName>
    </recommendedName>
</protein>
<keyword evidence="3" id="KW-1185">Reference proteome</keyword>
<gene>
    <name evidence="2" type="ORF">ACFQ2O_13300</name>
</gene>
<evidence type="ECO:0000313" key="3">
    <source>
        <dbReference type="Proteomes" id="UP001597094"/>
    </source>
</evidence>
<feature type="signal peptide" evidence="1">
    <location>
        <begin position="1"/>
        <end position="20"/>
    </location>
</feature>
<evidence type="ECO:0000256" key="1">
    <source>
        <dbReference type="SAM" id="SignalP"/>
    </source>
</evidence>
<evidence type="ECO:0000313" key="2">
    <source>
        <dbReference type="EMBL" id="MFD1187186.1"/>
    </source>
</evidence>
<reference evidence="3" key="1">
    <citation type="journal article" date="2019" name="Int. J. Syst. Evol. Microbiol.">
        <title>The Global Catalogue of Microorganisms (GCM) 10K type strain sequencing project: providing services to taxonomists for standard genome sequencing and annotation.</title>
        <authorList>
            <consortium name="The Broad Institute Genomics Platform"/>
            <consortium name="The Broad Institute Genome Sequencing Center for Infectious Disease"/>
            <person name="Wu L."/>
            <person name="Ma J."/>
        </authorList>
    </citation>
    <scope>NUCLEOTIDE SEQUENCE [LARGE SCALE GENOMIC DNA]</scope>
    <source>
        <strain evidence="3">JCM 31319</strain>
    </source>
</reference>
<name>A0ABW3SSR3_9BACT</name>
<sequence length="140" mass="15677">MKQLILLLLMVALAALPGFAQVNTSYHQSSIPFIAVGYEFERFAPELRFSTDVYTGSNFSLEAVLPYKFLRKEDYYLDAGLGVRAGEFDGLVIPVGLSVFPFEKKQFGFHTEVALLGSFGSSLDPIFRGSWGITFRFSER</sequence>
<dbReference type="RefSeq" id="WP_377528387.1">
    <property type="nucleotide sequence ID" value="NZ_JBHTLD010000121.1"/>
</dbReference>